<dbReference type="InterPro" id="IPR041663">
    <property type="entry name" value="DisA/LigA_HHH"/>
</dbReference>
<evidence type="ECO:0000313" key="18">
    <source>
        <dbReference type="Proteomes" id="UP000318017"/>
    </source>
</evidence>
<dbReference type="PIRSF" id="PIRSF001604">
    <property type="entry name" value="LigA"/>
    <property type="match status" value="1"/>
</dbReference>
<dbReference type="PANTHER" id="PTHR23389">
    <property type="entry name" value="CHROMOSOME TRANSMISSION FIDELITY FACTOR 18"/>
    <property type="match status" value="1"/>
</dbReference>
<comment type="similarity">
    <text evidence="13 14">Belongs to the NAD-dependent DNA ligase family. LigA subfamily.</text>
</comment>
<dbReference type="InterPro" id="IPR003583">
    <property type="entry name" value="Hlx-hairpin-Hlx_DNA-bd_motif"/>
</dbReference>
<feature type="binding site" evidence="14">
    <location>
        <position position="112"/>
    </location>
    <ligand>
        <name>NAD(+)</name>
        <dbReference type="ChEBI" id="CHEBI:57540"/>
    </ligand>
</feature>
<evidence type="ECO:0000256" key="10">
    <source>
        <dbReference type="ARBA" id="ARBA00023027"/>
    </source>
</evidence>
<evidence type="ECO:0000256" key="9">
    <source>
        <dbReference type="ARBA" id="ARBA00022842"/>
    </source>
</evidence>
<dbReference type="InterPro" id="IPR036420">
    <property type="entry name" value="BRCT_dom_sf"/>
</dbReference>
<dbReference type="GO" id="GO:0003677">
    <property type="term" value="F:DNA binding"/>
    <property type="evidence" value="ECO:0007669"/>
    <property type="project" value="InterPro"/>
</dbReference>
<sequence>MTTPQQQVEQLRQQIRHHDRLYYLDAQPAISDLEYDRLMLSLAELESAHPSLITADSPTQRVGEEVVGDLKQVAHRIPMLSIENTYSLEELASFLSRVQKSLEVESVEWVLELKIDGVAAAIIYEDGELVRAVTRGNGEVGDDITHNIRTISDVPLRLHGNAPPLLEVRGEVYMTNSDLAALNLRRAQENLPPFANPRNGTAGAIRLLDPKQAAQRRMRFFGHGLGYCEGVQATTHLDFLEELKGFGLPATPHVHRFASADDVLAKIDQLQADLHELDFEVDGLVLKVNSFSQREQLGSTSKSPRWVVAYKIEKYEAITRLNAIRVQVGKTGAITPVAELEPVQLAGTTVSRASLHNAEEIERKDVRVGDWVVVEKAGKIIPHIVRVELHRRETELEPFPFPTECPECGSLLEKDEGGVYIRCVNPACPATLRQRLRFFASRSAMDIDGLGEKIVDLLVDAQLVNDYADLYRLDESQLLTLEGFGERKAQKLLAGIEASKTRGLARVLSAVSIRHVGKTVGKIIARNFRSLDELMDASVQALAALEEIGAIIAESLWGCLHSEVGQKTFSDLRDVGVSLESPLYDPDKAQVSTVLTGKSVVVTGTLVRYQREQIQELIAQLGGRASSSVSKKTDYLVAGEKAGSKLEKAQQLGVQILSELEFEQLIESGK</sequence>
<feature type="active site" description="N6-AMP-lysine intermediate" evidence="14">
    <location>
        <position position="114"/>
    </location>
</feature>
<dbReference type="Pfam" id="PF01653">
    <property type="entry name" value="DNA_ligase_aden"/>
    <property type="match status" value="1"/>
</dbReference>
<dbReference type="Gene3D" id="1.10.150.20">
    <property type="entry name" value="5' to 3' exonuclease, C-terminal subdomain"/>
    <property type="match status" value="2"/>
</dbReference>
<dbReference type="InterPro" id="IPR012340">
    <property type="entry name" value="NA-bd_OB-fold"/>
</dbReference>
<dbReference type="Pfam" id="PF03120">
    <property type="entry name" value="OB_DNA_ligase"/>
    <property type="match status" value="1"/>
</dbReference>
<dbReference type="PROSITE" id="PS50172">
    <property type="entry name" value="BRCT"/>
    <property type="match status" value="1"/>
</dbReference>
<dbReference type="NCBIfam" id="NF005932">
    <property type="entry name" value="PRK07956.1"/>
    <property type="match status" value="1"/>
</dbReference>
<dbReference type="GO" id="GO:0046872">
    <property type="term" value="F:metal ion binding"/>
    <property type="evidence" value="ECO:0007669"/>
    <property type="project" value="UniProtKB-KW"/>
</dbReference>
<dbReference type="InterPro" id="IPR018239">
    <property type="entry name" value="DNA_ligase_AS"/>
</dbReference>
<feature type="domain" description="BRCT" evidence="16">
    <location>
        <begin position="590"/>
        <end position="670"/>
    </location>
</feature>
<dbReference type="EMBL" id="CP036298">
    <property type="protein sequence ID" value="QDV26890.1"/>
    <property type="molecule type" value="Genomic_DNA"/>
</dbReference>
<reference evidence="17 18" key="1">
    <citation type="submission" date="2019-02" db="EMBL/GenBank/DDBJ databases">
        <title>Deep-cultivation of Planctomycetes and their phenomic and genomic characterization uncovers novel biology.</title>
        <authorList>
            <person name="Wiegand S."/>
            <person name="Jogler M."/>
            <person name="Boedeker C."/>
            <person name="Pinto D."/>
            <person name="Vollmers J."/>
            <person name="Rivas-Marin E."/>
            <person name="Kohn T."/>
            <person name="Peeters S.H."/>
            <person name="Heuer A."/>
            <person name="Rast P."/>
            <person name="Oberbeckmann S."/>
            <person name="Bunk B."/>
            <person name="Jeske O."/>
            <person name="Meyerdierks A."/>
            <person name="Storesund J.E."/>
            <person name="Kallscheuer N."/>
            <person name="Luecker S."/>
            <person name="Lage O.M."/>
            <person name="Pohl T."/>
            <person name="Merkel B.J."/>
            <person name="Hornburger P."/>
            <person name="Mueller R.-W."/>
            <person name="Bruemmer F."/>
            <person name="Labrenz M."/>
            <person name="Spormann A.M."/>
            <person name="Op den Camp H."/>
            <person name="Overmann J."/>
            <person name="Amann R."/>
            <person name="Jetten M.S.M."/>
            <person name="Mascher T."/>
            <person name="Medema M.H."/>
            <person name="Devos D.P."/>
            <person name="Kaster A.-K."/>
            <person name="Ovreas L."/>
            <person name="Rohde M."/>
            <person name="Galperin M.Y."/>
            <person name="Jogler C."/>
        </authorList>
    </citation>
    <scope>NUCLEOTIDE SEQUENCE [LARGE SCALE GENOMIC DNA]</scope>
    <source>
        <strain evidence="17 18">Q31a</strain>
    </source>
</reference>
<dbReference type="Pfam" id="PF12826">
    <property type="entry name" value="HHH_2"/>
    <property type="match status" value="1"/>
</dbReference>
<gene>
    <name evidence="14 17" type="primary">ligA</name>
    <name evidence="17" type="ORF">Q31a_52690</name>
</gene>
<dbReference type="HAMAP" id="MF_01588">
    <property type="entry name" value="DNA_ligase_A"/>
    <property type="match status" value="1"/>
</dbReference>
<evidence type="ECO:0000256" key="1">
    <source>
        <dbReference type="ARBA" id="ARBA00004067"/>
    </source>
</evidence>
<dbReference type="FunFam" id="1.10.150.20:FF:000007">
    <property type="entry name" value="DNA ligase"/>
    <property type="match status" value="1"/>
</dbReference>
<dbReference type="SUPFAM" id="SSF50249">
    <property type="entry name" value="Nucleic acid-binding proteins"/>
    <property type="match status" value="1"/>
</dbReference>
<dbReference type="GO" id="GO:0006260">
    <property type="term" value="P:DNA replication"/>
    <property type="evidence" value="ECO:0007669"/>
    <property type="project" value="UniProtKB-KW"/>
</dbReference>
<feature type="binding site" evidence="14">
    <location>
        <position position="311"/>
    </location>
    <ligand>
        <name>NAD(+)</name>
        <dbReference type="ChEBI" id="CHEBI:57540"/>
    </ligand>
</feature>
<evidence type="ECO:0000256" key="5">
    <source>
        <dbReference type="ARBA" id="ARBA00022705"/>
    </source>
</evidence>
<keyword evidence="5 14" id="KW-0235">DNA replication</keyword>
<evidence type="ECO:0000256" key="15">
    <source>
        <dbReference type="RuleBase" id="RU000618"/>
    </source>
</evidence>
<dbReference type="InterPro" id="IPR033136">
    <property type="entry name" value="DNA_ligase_CS"/>
</dbReference>
<feature type="binding site" evidence="14">
    <location>
        <begin position="32"/>
        <end position="36"/>
    </location>
    <ligand>
        <name>NAD(+)</name>
        <dbReference type="ChEBI" id="CHEBI:57540"/>
    </ligand>
</feature>
<feature type="binding site" evidence="14">
    <location>
        <position position="405"/>
    </location>
    <ligand>
        <name>Zn(2+)</name>
        <dbReference type="ChEBI" id="CHEBI:29105"/>
    </ligand>
</feature>
<keyword evidence="10 14" id="KW-0520">NAD</keyword>
<evidence type="ECO:0000256" key="4">
    <source>
        <dbReference type="ARBA" id="ARBA00022598"/>
    </source>
</evidence>
<dbReference type="FunFam" id="2.40.50.140:FF:000012">
    <property type="entry name" value="DNA ligase"/>
    <property type="match status" value="1"/>
</dbReference>
<dbReference type="SMART" id="SM00532">
    <property type="entry name" value="LIGANc"/>
    <property type="match status" value="1"/>
</dbReference>
<protein>
    <recommendedName>
        <fullName evidence="3 14">DNA ligase</fullName>
        <ecNumber evidence="2 14">6.5.1.2</ecNumber>
    </recommendedName>
    <alternativeName>
        <fullName evidence="14">Polydeoxyribonucleotide synthase [NAD(+)]</fullName>
    </alternativeName>
</protein>
<dbReference type="Gene3D" id="1.10.287.610">
    <property type="entry name" value="Helix hairpin bin"/>
    <property type="match status" value="1"/>
</dbReference>
<feature type="binding site" evidence="14">
    <location>
        <position position="408"/>
    </location>
    <ligand>
        <name>Zn(2+)</name>
        <dbReference type="ChEBI" id="CHEBI:29105"/>
    </ligand>
</feature>
<feature type="binding site" evidence="14">
    <location>
        <position position="423"/>
    </location>
    <ligand>
        <name>Zn(2+)</name>
        <dbReference type="ChEBI" id="CHEBI:29105"/>
    </ligand>
</feature>
<dbReference type="SUPFAM" id="SSF52113">
    <property type="entry name" value="BRCT domain"/>
    <property type="match status" value="1"/>
</dbReference>
<dbReference type="PROSITE" id="PS01056">
    <property type="entry name" value="DNA_LIGASE_N2"/>
    <property type="match status" value="1"/>
</dbReference>
<evidence type="ECO:0000256" key="11">
    <source>
        <dbReference type="ARBA" id="ARBA00023204"/>
    </source>
</evidence>
<dbReference type="Gene3D" id="3.30.470.30">
    <property type="entry name" value="DNA ligase/mRNA capping enzyme"/>
    <property type="match status" value="1"/>
</dbReference>
<evidence type="ECO:0000256" key="7">
    <source>
        <dbReference type="ARBA" id="ARBA00022763"/>
    </source>
</evidence>
<dbReference type="EC" id="6.5.1.2" evidence="2 14"/>
<evidence type="ECO:0000256" key="14">
    <source>
        <dbReference type="HAMAP-Rule" id="MF_01588"/>
    </source>
</evidence>
<feature type="binding site" evidence="14">
    <location>
        <position position="287"/>
    </location>
    <ligand>
        <name>NAD(+)</name>
        <dbReference type="ChEBI" id="CHEBI:57540"/>
    </ligand>
</feature>
<feature type="binding site" evidence="14">
    <location>
        <position position="135"/>
    </location>
    <ligand>
        <name>NAD(+)</name>
        <dbReference type="ChEBI" id="CHEBI:57540"/>
    </ligand>
</feature>
<keyword evidence="4 14" id="KW-0436">Ligase</keyword>
<feature type="binding site" evidence="14">
    <location>
        <begin position="81"/>
        <end position="82"/>
    </location>
    <ligand>
        <name>NAD(+)</name>
        <dbReference type="ChEBI" id="CHEBI:57540"/>
    </ligand>
</feature>
<dbReference type="GO" id="GO:0005829">
    <property type="term" value="C:cytosol"/>
    <property type="evidence" value="ECO:0007669"/>
    <property type="project" value="TreeGrafter"/>
</dbReference>
<evidence type="ECO:0000259" key="16">
    <source>
        <dbReference type="PROSITE" id="PS50172"/>
    </source>
</evidence>
<dbReference type="GO" id="GO:0006281">
    <property type="term" value="P:DNA repair"/>
    <property type="evidence" value="ECO:0007669"/>
    <property type="project" value="UniProtKB-KW"/>
</dbReference>
<dbReference type="GO" id="GO:0003911">
    <property type="term" value="F:DNA ligase (NAD+) activity"/>
    <property type="evidence" value="ECO:0007669"/>
    <property type="project" value="UniProtKB-UniRule"/>
</dbReference>
<dbReference type="InterPro" id="IPR004149">
    <property type="entry name" value="Znf_DNAligase_C4"/>
</dbReference>
<dbReference type="Pfam" id="PF03119">
    <property type="entry name" value="DNA_ligase_ZBD"/>
    <property type="match status" value="1"/>
</dbReference>
<dbReference type="InterPro" id="IPR001357">
    <property type="entry name" value="BRCT_dom"/>
</dbReference>
<dbReference type="Pfam" id="PF14520">
    <property type="entry name" value="HHH_5"/>
    <property type="match status" value="1"/>
</dbReference>
<dbReference type="InterPro" id="IPR001679">
    <property type="entry name" value="DNA_ligase"/>
</dbReference>
<dbReference type="CDD" id="cd00114">
    <property type="entry name" value="LIGANc"/>
    <property type="match status" value="1"/>
</dbReference>
<dbReference type="SMART" id="SM00278">
    <property type="entry name" value="HhH1"/>
    <property type="match status" value="2"/>
</dbReference>
<evidence type="ECO:0000256" key="12">
    <source>
        <dbReference type="ARBA" id="ARBA00034005"/>
    </source>
</evidence>
<keyword evidence="11 14" id="KW-0234">DNA repair</keyword>
<organism evidence="17 18">
    <name type="scientific">Aureliella helgolandensis</name>
    <dbReference type="NCBI Taxonomy" id="2527968"/>
    <lineage>
        <taxon>Bacteria</taxon>
        <taxon>Pseudomonadati</taxon>
        <taxon>Planctomycetota</taxon>
        <taxon>Planctomycetia</taxon>
        <taxon>Pirellulales</taxon>
        <taxon>Pirellulaceae</taxon>
        <taxon>Aureliella</taxon>
    </lineage>
</organism>
<dbReference type="PROSITE" id="PS01055">
    <property type="entry name" value="DNA_LIGASE_N1"/>
    <property type="match status" value="1"/>
</dbReference>
<evidence type="ECO:0000256" key="2">
    <source>
        <dbReference type="ARBA" id="ARBA00012722"/>
    </source>
</evidence>
<dbReference type="InterPro" id="IPR013840">
    <property type="entry name" value="DNAligase_N"/>
</dbReference>
<dbReference type="Proteomes" id="UP000318017">
    <property type="component" value="Chromosome"/>
</dbReference>
<keyword evidence="7 14" id="KW-0227">DNA damage</keyword>
<evidence type="ECO:0000256" key="8">
    <source>
        <dbReference type="ARBA" id="ARBA00022833"/>
    </source>
</evidence>
<keyword evidence="6 14" id="KW-0479">Metal-binding</keyword>
<name>A0A518GEA3_9BACT</name>
<dbReference type="NCBIfam" id="TIGR00575">
    <property type="entry name" value="dnlj"/>
    <property type="match status" value="1"/>
</dbReference>
<evidence type="ECO:0000256" key="6">
    <source>
        <dbReference type="ARBA" id="ARBA00022723"/>
    </source>
</evidence>
<proteinExistence type="inferred from homology"/>
<dbReference type="SUPFAM" id="SSF47781">
    <property type="entry name" value="RuvA domain 2-like"/>
    <property type="match status" value="1"/>
</dbReference>
<dbReference type="SMART" id="SM00292">
    <property type="entry name" value="BRCT"/>
    <property type="match status" value="1"/>
</dbReference>
<evidence type="ECO:0000256" key="3">
    <source>
        <dbReference type="ARBA" id="ARBA00013308"/>
    </source>
</evidence>
<keyword evidence="14" id="KW-0464">Manganese</keyword>
<dbReference type="Gene3D" id="2.40.50.140">
    <property type="entry name" value="Nucleic acid-binding proteins"/>
    <property type="match status" value="1"/>
</dbReference>
<dbReference type="AlphaFoldDB" id="A0A518GEA3"/>
<dbReference type="PANTHER" id="PTHR23389:SF9">
    <property type="entry name" value="DNA LIGASE"/>
    <property type="match status" value="1"/>
</dbReference>
<feature type="binding site" evidence="14">
    <location>
        <position position="428"/>
    </location>
    <ligand>
        <name>Zn(2+)</name>
        <dbReference type="ChEBI" id="CHEBI:29105"/>
    </ligand>
</feature>
<keyword evidence="8 14" id="KW-0862">Zinc</keyword>
<comment type="catalytic activity">
    <reaction evidence="12 14 15">
        <text>NAD(+) + (deoxyribonucleotide)n-3'-hydroxyl + 5'-phospho-(deoxyribonucleotide)m = (deoxyribonucleotide)n+m + AMP + beta-nicotinamide D-nucleotide.</text>
        <dbReference type="EC" id="6.5.1.2"/>
    </reaction>
</comment>
<dbReference type="CDD" id="cd17748">
    <property type="entry name" value="BRCT_DNA_ligase_like"/>
    <property type="match status" value="1"/>
</dbReference>
<dbReference type="Gene3D" id="3.40.50.10190">
    <property type="entry name" value="BRCT domain"/>
    <property type="match status" value="1"/>
</dbReference>
<dbReference type="OrthoDB" id="9759736at2"/>
<dbReference type="InterPro" id="IPR010994">
    <property type="entry name" value="RuvA_2-like"/>
</dbReference>
<dbReference type="KEGG" id="ahel:Q31a_52690"/>
<dbReference type="Gene3D" id="6.20.10.30">
    <property type="match status" value="1"/>
</dbReference>
<keyword evidence="9 14" id="KW-0460">Magnesium</keyword>
<dbReference type="InterPro" id="IPR004150">
    <property type="entry name" value="NAD_DNA_ligase_OB"/>
</dbReference>
<dbReference type="InterPro" id="IPR013839">
    <property type="entry name" value="DNAligase_adenylation"/>
</dbReference>
<evidence type="ECO:0000313" key="17">
    <source>
        <dbReference type="EMBL" id="QDV26890.1"/>
    </source>
</evidence>
<evidence type="ECO:0000256" key="13">
    <source>
        <dbReference type="ARBA" id="ARBA00060881"/>
    </source>
</evidence>
<comment type="function">
    <text evidence="1 14">DNA ligase that catalyzes the formation of phosphodiester linkages between 5'-phosphoryl and 3'-hydroxyl groups in double-stranded DNA using NAD as a coenzyme and as the energy source for the reaction. It is essential for DNA replication and repair of damaged DNA.</text>
</comment>
<dbReference type="Pfam" id="PF00533">
    <property type="entry name" value="BRCT"/>
    <property type="match status" value="1"/>
</dbReference>
<feature type="binding site" evidence="14">
    <location>
        <position position="171"/>
    </location>
    <ligand>
        <name>NAD(+)</name>
        <dbReference type="ChEBI" id="CHEBI:57540"/>
    </ligand>
</feature>
<comment type="cofactor">
    <cofactor evidence="14">
        <name>Mg(2+)</name>
        <dbReference type="ChEBI" id="CHEBI:18420"/>
    </cofactor>
    <cofactor evidence="14">
        <name>Mn(2+)</name>
        <dbReference type="ChEBI" id="CHEBI:29035"/>
    </cofactor>
</comment>
<accession>A0A518GEA3</accession>
<dbReference type="RefSeq" id="WP_145083434.1">
    <property type="nucleotide sequence ID" value="NZ_CP036298.1"/>
</dbReference>
<keyword evidence="18" id="KW-1185">Reference proteome</keyword>
<dbReference type="SUPFAM" id="SSF56091">
    <property type="entry name" value="DNA ligase/mRNA capping enzyme, catalytic domain"/>
    <property type="match status" value="1"/>
</dbReference>